<sequence length="730" mass="82889">MLRKFLITMTAFLIVVSGALCNGKSVSANEQRKPGDIRTIYVTTDGTTITKEKKVPAQITVVDKEGGDLYEDNAIYDTIESDGTIKVRGNSTAVADKKPFNISFSKAKDVFGMGKAKKWSLLANAFDKSLIRNRLAMEFATNLGLKYTSKSTFVDLYINDVYYGNYLLIESVEVGESRVNINTEDSNDVLLEKEYDRTEEGQTYLRTIRYGIRFNVGDPEGLSEDTQQYKQTLTVLNRFETALENGDFEEISKFVDVKSFANFYIVNELFKNVDFNYSSTRFYIKDGVLYAGPLWDLDLSGGNANPVNYPTYFENGDSSKGLWCQQFTWFKKLMEMPEFYNMVSERYSQVSGLISNMIYGNTGNSINCITSTYKNSFARNYLPKKNGGAGWSVTNKDSADGISYAGTAKWKDYNSAIEYLRQWLIDRDKYLKSQFAGGRDATPKKNITVTYNESADDIVLDGNPKGNQAMIGSYSWTDKDYQWLGFVNFKGLADSSYKYLVIRYTGDISTFRLEFRGKSGSDEIKSKPYWFKNVYYDNNFVSADEKVLSLYDTDKLLIIDLEKSGLDLGKYNLGFHMHMAASECRNGELTISDARLVKSVDIKVTGGEETTKEPHTTKPASKPTATSGTSTKVTRPKATSIKSIKKAKKSLKISWKKIKGVKGYQIQYSTSKKFKKAKTVLIKNYKTTSKTIKKLKQKKKYYVRIRTYYCVKGKRVYSYWCKVKTGKTRK</sequence>
<dbReference type="RefSeq" id="WP_118588720.1">
    <property type="nucleotide sequence ID" value="NZ_JACOOZ010000002.1"/>
</dbReference>
<dbReference type="GO" id="GO:0016301">
    <property type="term" value="F:kinase activity"/>
    <property type="evidence" value="ECO:0007669"/>
    <property type="project" value="UniProtKB-KW"/>
</dbReference>
<dbReference type="PROSITE" id="PS50853">
    <property type="entry name" value="FN3"/>
    <property type="match status" value="1"/>
</dbReference>
<feature type="region of interest" description="Disordered" evidence="1">
    <location>
        <begin position="607"/>
        <end position="635"/>
    </location>
</feature>
<name>A0ABR7F2M2_9FIRM</name>
<evidence type="ECO:0000313" key="4">
    <source>
        <dbReference type="EMBL" id="MBC5667234.1"/>
    </source>
</evidence>
<dbReference type="Pfam" id="PF08757">
    <property type="entry name" value="CotH"/>
    <property type="match status" value="1"/>
</dbReference>
<dbReference type="EMBL" id="JACOOZ010000002">
    <property type="protein sequence ID" value="MBC5667234.1"/>
    <property type="molecule type" value="Genomic_DNA"/>
</dbReference>
<gene>
    <name evidence="4" type="ORF">H8S00_04450</name>
</gene>
<dbReference type="Gene3D" id="2.60.40.10">
    <property type="entry name" value="Immunoglobulins"/>
    <property type="match status" value="1"/>
</dbReference>
<keyword evidence="4" id="KW-0808">Transferase</keyword>
<evidence type="ECO:0000256" key="2">
    <source>
        <dbReference type="SAM" id="SignalP"/>
    </source>
</evidence>
<dbReference type="InterPro" id="IPR003961">
    <property type="entry name" value="FN3_dom"/>
</dbReference>
<dbReference type="InterPro" id="IPR014867">
    <property type="entry name" value="Spore_coat_CotH_CotH2/3/7"/>
</dbReference>
<feature type="compositionally biased region" description="Polar residues" evidence="1">
    <location>
        <begin position="623"/>
        <end position="633"/>
    </location>
</feature>
<reference evidence="4 5" key="1">
    <citation type="submission" date="2020-08" db="EMBL/GenBank/DDBJ databases">
        <title>Genome public.</title>
        <authorList>
            <person name="Liu C."/>
            <person name="Sun Q."/>
        </authorList>
    </citation>
    <scope>NUCLEOTIDE SEQUENCE [LARGE SCALE GENOMIC DNA]</scope>
    <source>
        <strain evidence="4 5">BX4</strain>
    </source>
</reference>
<evidence type="ECO:0000256" key="1">
    <source>
        <dbReference type="SAM" id="MobiDB-lite"/>
    </source>
</evidence>
<feature type="domain" description="Fibronectin type-III" evidence="3">
    <location>
        <begin position="635"/>
        <end position="730"/>
    </location>
</feature>
<evidence type="ECO:0000313" key="5">
    <source>
        <dbReference type="Proteomes" id="UP000597877"/>
    </source>
</evidence>
<comment type="caution">
    <text evidence="4">The sequence shown here is derived from an EMBL/GenBank/DDBJ whole genome shotgun (WGS) entry which is preliminary data.</text>
</comment>
<dbReference type="Proteomes" id="UP000597877">
    <property type="component" value="Unassembled WGS sequence"/>
</dbReference>
<dbReference type="SUPFAM" id="SSF49265">
    <property type="entry name" value="Fibronectin type III"/>
    <property type="match status" value="1"/>
</dbReference>
<dbReference type="InterPro" id="IPR036116">
    <property type="entry name" value="FN3_sf"/>
</dbReference>
<keyword evidence="2" id="KW-0732">Signal</keyword>
<dbReference type="PANTHER" id="PTHR40050:SF1">
    <property type="entry name" value="INNER SPORE COAT PROTEIN H"/>
    <property type="match status" value="1"/>
</dbReference>
<protein>
    <submittedName>
        <fullName evidence="4">CotH kinase family protein</fullName>
    </submittedName>
</protein>
<proteinExistence type="predicted"/>
<accession>A0ABR7F2M2</accession>
<keyword evidence="4" id="KW-0418">Kinase</keyword>
<feature type="chain" id="PRO_5045478858" evidence="2">
    <location>
        <begin position="29"/>
        <end position="730"/>
    </location>
</feature>
<evidence type="ECO:0000259" key="3">
    <source>
        <dbReference type="PROSITE" id="PS50853"/>
    </source>
</evidence>
<dbReference type="PANTHER" id="PTHR40050">
    <property type="entry name" value="INNER SPORE COAT PROTEIN H"/>
    <property type="match status" value="1"/>
</dbReference>
<feature type="signal peptide" evidence="2">
    <location>
        <begin position="1"/>
        <end position="28"/>
    </location>
</feature>
<dbReference type="InterPro" id="IPR013783">
    <property type="entry name" value="Ig-like_fold"/>
</dbReference>
<keyword evidence="5" id="KW-1185">Reference proteome</keyword>
<organism evidence="4 5">
    <name type="scientific">Eubacterium segne</name>
    <dbReference type="NCBI Taxonomy" id="2763045"/>
    <lineage>
        <taxon>Bacteria</taxon>
        <taxon>Bacillati</taxon>
        <taxon>Bacillota</taxon>
        <taxon>Clostridia</taxon>
        <taxon>Eubacteriales</taxon>
        <taxon>Eubacteriaceae</taxon>
        <taxon>Eubacterium</taxon>
    </lineage>
</organism>